<evidence type="ECO:0008006" key="3">
    <source>
        <dbReference type="Google" id="ProtNLM"/>
    </source>
</evidence>
<sequence>MPTTPVFNGGALVAELDAHRAELGLRWPAVAEELTQQSGRLRAALNDNAVCPGALVRTVRRGSMSCQYALKLLQWLGRSPEEFLFGQSRSVGDTGLPAVGTDMRLRWDLPALYEAVNDQRRDRGLTWASLAEQLGCTPSRLTNLRTARLADMDLTMRLTQWLGRPAADFVHPATW</sequence>
<accession>A0A853D1B0</accession>
<reference evidence="1 2" key="1">
    <citation type="submission" date="2020-07" db="EMBL/GenBank/DDBJ databases">
        <title>Sequencing the genomes of 1000 actinobacteria strains.</title>
        <authorList>
            <person name="Klenk H.-P."/>
        </authorList>
    </citation>
    <scope>NUCLEOTIDE SEQUENCE [LARGE SCALE GENOMIC DNA]</scope>
    <source>
        <strain evidence="1 2">DSM 15165</strain>
    </source>
</reference>
<gene>
    <name evidence="1" type="ORF">HNR13_003491</name>
</gene>
<dbReference type="AlphaFoldDB" id="A0A853D1B0"/>
<dbReference type="RefSeq" id="WP_179607828.1">
    <property type="nucleotide sequence ID" value="NZ_BAABEH010000001.1"/>
</dbReference>
<comment type="caution">
    <text evidence="1">The sequence shown here is derived from an EMBL/GenBank/DDBJ whole genome shotgun (WGS) entry which is preliminary data.</text>
</comment>
<protein>
    <recommendedName>
        <fullName evidence="3">Helix-turn-helix transcriptional regulator</fullName>
    </recommendedName>
</protein>
<name>A0A853D1B0_9MICO</name>
<dbReference type="EMBL" id="JACCFL010000001">
    <property type="protein sequence ID" value="NYJ25204.1"/>
    <property type="molecule type" value="Genomic_DNA"/>
</dbReference>
<dbReference type="Proteomes" id="UP000578352">
    <property type="component" value="Unassembled WGS sequence"/>
</dbReference>
<evidence type="ECO:0000313" key="2">
    <source>
        <dbReference type="Proteomes" id="UP000578352"/>
    </source>
</evidence>
<evidence type="ECO:0000313" key="1">
    <source>
        <dbReference type="EMBL" id="NYJ25204.1"/>
    </source>
</evidence>
<dbReference type="SUPFAM" id="SSF47413">
    <property type="entry name" value="lambda repressor-like DNA-binding domains"/>
    <property type="match status" value="1"/>
</dbReference>
<proteinExistence type="predicted"/>
<dbReference type="GO" id="GO:0003677">
    <property type="term" value="F:DNA binding"/>
    <property type="evidence" value="ECO:0007669"/>
    <property type="project" value="InterPro"/>
</dbReference>
<organism evidence="1 2">
    <name type="scientific">Leifsonia shinshuensis</name>
    <dbReference type="NCBI Taxonomy" id="150026"/>
    <lineage>
        <taxon>Bacteria</taxon>
        <taxon>Bacillati</taxon>
        <taxon>Actinomycetota</taxon>
        <taxon>Actinomycetes</taxon>
        <taxon>Micrococcales</taxon>
        <taxon>Microbacteriaceae</taxon>
        <taxon>Leifsonia</taxon>
    </lineage>
</organism>
<dbReference type="InterPro" id="IPR010982">
    <property type="entry name" value="Lambda_DNA-bd_dom_sf"/>
</dbReference>